<name>A0A8I1ALV3_ACIBZ</name>
<dbReference type="RefSeq" id="WP_121775417.1">
    <property type="nucleotide sequence ID" value="NZ_CP066121.1"/>
</dbReference>
<proteinExistence type="predicted"/>
<reference evidence="1" key="1">
    <citation type="submission" date="2022-02" db="EMBL/GenBank/DDBJ databases">
        <title>Characterization of Tn125 harboring carbapenem-resistant Acinetobacter bereziniae clinical isolates.</title>
        <authorList>
            <person name="Wong N.-K."/>
            <person name="Pan Q."/>
        </authorList>
    </citation>
    <scope>NUCLEOTIDE SEQUENCE</scope>
    <source>
        <strain evidence="1">GD03393</strain>
    </source>
</reference>
<dbReference type="GO" id="GO:0016757">
    <property type="term" value="F:glycosyltransferase activity"/>
    <property type="evidence" value="ECO:0007669"/>
    <property type="project" value="InterPro"/>
</dbReference>
<evidence type="ECO:0000313" key="1">
    <source>
        <dbReference type="EMBL" id="UUN97099.1"/>
    </source>
</evidence>
<organism evidence="1 2">
    <name type="scientific">Acinetobacter bereziniae</name>
    <name type="common">Acinetobacter genomosp. 10</name>
    <dbReference type="NCBI Taxonomy" id="106648"/>
    <lineage>
        <taxon>Bacteria</taxon>
        <taxon>Pseudomonadati</taxon>
        <taxon>Pseudomonadota</taxon>
        <taxon>Gammaproteobacteria</taxon>
        <taxon>Moraxellales</taxon>
        <taxon>Moraxellaceae</taxon>
        <taxon>Acinetobacter</taxon>
    </lineage>
</organism>
<dbReference type="SUPFAM" id="SSF53448">
    <property type="entry name" value="Nucleotide-diphospho-sugar transferases"/>
    <property type="match status" value="1"/>
</dbReference>
<accession>A0A8I1ALV3</accession>
<gene>
    <name evidence="1" type="ORF">I9054_017335</name>
</gene>
<dbReference type="InterPro" id="IPR008441">
    <property type="entry name" value="AfumC-like_glycosyl_Trfase"/>
</dbReference>
<dbReference type="Pfam" id="PF05704">
    <property type="entry name" value="Caps_synth"/>
    <property type="match status" value="1"/>
</dbReference>
<evidence type="ECO:0000313" key="2">
    <source>
        <dbReference type="Proteomes" id="UP000644140"/>
    </source>
</evidence>
<sequence>MGDISNIFNSEANFKSNIDRLSKFPFRIFYFTFVPKIFRKKLNRKANILQKKHVELCWDIFLDYYFSNQLEKYQLKEKKQFNDQKIIWQYWGQGIQSDLPHIVKLCFSSVDQFKADYQVVRLDESNIKDYLDLPDFVWDKRNNSKFKHAFFADLIRLALLNVYGGVWLDATILLTAPIESEILDADYFMFQRHRDTLEKQLWYDRNHDYFDWSDEQNVNVLNSFIVGKKGNQVLQICLDVLLNFWRTQENIPHYFFFQIMYDVLIKDRFKSQQCEIIDDTLPHLLQFKLNEQFSSVEYNQILQQINIHKMNYIDKVVENSYYDFLTKQFLSNENS</sequence>
<dbReference type="Gene3D" id="3.90.550.20">
    <property type="match status" value="1"/>
</dbReference>
<dbReference type="InterPro" id="IPR029044">
    <property type="entry name" value="Nucleotide-diphossugar_trans"/>
</dbReference>
<dbReference type="Proteomes" id="UP000644140">
    <property type="component" value="Chromosome"/>
</dbReference>
<protein>
    <submittedName>
        <fullName evidence="1">Capsular polysaccharide synthesis protein</fullName>
    </submittedName>
</protein>
<dbReference type="EMBL" id="CP092085">
    <property type="protein sequence ID" value="UUN97099.1"/>
    <property type="molecule type" value="Genomic_DNA"/>
</dbReference>
<dbReference type="AlphaFoldDB" id="A0A8I1ALV3"/>